<dbReference type="InterPro" id="IPR013148">
    <property type="entry name" value="Glyco_hydro_32_N"/>
</dbReference>
<keyword evidence="8" id="KW-0119">Carbohydrate metabolism</keyword>
<dbReference type="SUPFAM" id="SSF49899">
    <property type="entry name" value="Concanavalin A-like lectins/glucanases"/>
    <property type="match status" value="1"/>
</dbReference>
<dbReference type="Gene3D" id="2.115.10.20">
    <property type="entry name" value="Glycosyl hydrolase domain, family 43"/>
    <property type="match status" value="1"/>
</dbReference>
<dbReference type="Proteomes" id="UP000051378">
    <property type="component" value="Unassembled WGS sequence"/>
</dbReference>
<dbReference type="UniPathway" id="UPA00238"/>
<keyword evidence="6 8" id="KW-0326">Glycosidase</keyword>
<evidence type="ECO:0000313" key="11">
    <source>
        <dbReference type="Proteomes" id="UP000051378"/>
    </source>
</evidence>
<dbReference type="GO" id="GO:0005737">
    <property type="term" value="C:cytoplasm"/>
    <property type="evidence" value="ECO:0007669"/>
    <property type="project" value="UniProtKB-SubCell"/>
</dbReference>
<dbReference type="PATRIC" id="fig|1423744.4.peg.451"/>
<gene>
    <name evidence="10" type="ORF">FC86_GL000440</name>
</gene>
<dbReference type="PROSITE" id="PS00609">
    <property type="entry name" value="GLYCOSYL_HYDROL_F32"/>
    <property type="match status" value="1"/>
</dbReference>
<dbReference type="RefSeq" id="WP_056974645.1">
    <property type="nucleotide sequence ID" value="NZ_AYZL01000016.1"/>
</dbReference>
<dbReference type="EMBL" id="AYZL01000016">
    <property type="protein sequence ID" value="KRN04342.1"/>
    <property type="molecule type" value="Genomic_DNA"/>
</dbReference>
<keyword evidence="8" id="KW-0963">Cytoplasm</keyword>
<dbReference type="NCBIfam" id="TIGR01322">
    <property type="entry name" value="scrB_fam"/>
    <property type="match status" value="1"/>
</dbReference>
<dbReference type="AlphaFoldDB" id="A0A0R2DKX5"/>
<evidence type="ECO:0000313" key="10">
    <source>
        <dbReference type="EMBL" id="KRN04342.1"/>
    </source>
</evidence>
<keyword evidence="11" id="KW-1185">Reference proteome</keyword>
<dbReference type="STRING" id="1423744.FC86_GL000440"/>
<dbReference type="InterPro" id="IPR051214">
    <property type="entry name" value="GH32_Enzymes"/>
</dbReference>
<evidence type="ECO:0000256" key="1">
    <source>
        <dbReference type="ARBA" id="ARBA00004914"/>
    </source>
</evidence>
<keyword evidence="5 8" id="KW-0378">Hydrolase</keyword>
<dbReference type="GO" id="GO:0004564">
    <property type="term" value="F:beta-fructofuranosidase activity"/>
    <property type="evidence" value="ECO:0007669"/>
    <property type="project" value="UniProtKB-EC"/>
</dbReference>
<sequence length="450" mass="52482">MNLFENETHQNYLRYHIYPKQGLLNDPNGLCYFNGEYHVFYQLNEEKTDHSVKAWGHATSKDLVHFERQEVALRPGKNDYDSGGIFSGSAVVHHNQLYLFYTGVIIENGEELEAYQCLATSKDGRNFKKHGPLFENPKDYHIFHVRDPKVWLGKDQKWHMVIGAQLEKIAQGDIIHYQSDDLLNWEFTGSIFEDNHENLGFMYECPDLIPFDDQDVLVFSPQGITNERYRFQNNYHSGYFVGQFNYNSSKFEVHSDFEELDYGFEYYAPQSFSHDGNIIQYGWMGMMPTEKEQQIPSIQDNWVHNLTLPRKLTLKGQHLYQTPLKVLDAQFEKQETFSKTQTVTSKAMKLAFEPSSEFELNVFNHLNISYESGILTLTRDGWTEATKNEVRRLKVSDIDNVDIYLDYSTVEIFINKGEYTMSGHYFGQQSDIITVTKGDFEVACCYYTNS</sequence>
<dbReference type="InterPro" id="IPR013320">
    <property type="entry name" value="ConA-like_dom_sf"/>
</dbReference>
<dbReference type="CDD" id="cd18623">
    <property type="entry name" value="GH32_ScrB-like"/>
    <property type="match status" value="1"/>
</dbReference>
<dbReference type="SUPFAM" id="SSF75005">
    <property type="entry name" value="Arabinanase/levansucrase/invertase"/>
    <property type="match status" value="1"/>
</dbReference>
<organism evidence="10 11">
    <name type="scientific">Holzapfeliella floricola DSM 23037 = JCM 16512</name>
    <dbReference type="NCBI Taxonomy" id="1423744"/>
    <lineage>
        <taxon>Bacteria</taxon>
        <taxon>Bacillati</taxon>
        <taxon>Bacillota</taxon>
        <taxon>Bacilli</taxon>
        <taxon>Lactobacillales</taxon>
        <taxon>Lactobacillaceae</taxon>
        <taxon>Holzapfeliella</taxon>
    </lineage>
</organism>
<evidence type="ECO:0000256" key="5">
    <source>
        <dbReference type="ARBA" id="ARBA00022801"/>
    </source>
</evidence>
<dbReference type="PANTHER" id="PTHR43101">
    <property type="entry name" value="BETA-FRUCTOSIDASE"/>
    <property type="match status" value="1"/>
</dbReference>
<comment type="pathway">
    <text evidence="1 8">Glycan biosynthesis; sucrose metabolism.</text>
</comment>
<reference evidence="10 11" key="1">
    <citation type="journal article" date="2015" name="Genome Announc.">
        <title>Expanding the biotechnology potential of lactobacilli through comparative genomics of 213 strains and associated genera.</title>
        <authorList>
            <person name="Sun Z."/>
            <person name="Harris H.M."/>
            <person name="McCann A."/>
            <person name="Guo C."/>
            <person name="Argimon S."/>
            <person name="Zhang W."/>
            <person name="Yang X."/>
            <person name="Jeffery I.B."/>
            <person name="Cooney J.C."/>
            <person name="Kagawa T.F."/>
            <person name="Liu W."/>
            <person name="Song Y."/>
            <person name="Salvetti E."/>
            <person name="Wrobel A."/>
            <person name="Rasinkangas P."/>
            <person name="Parkhill J."/>
            <person name="Rea M.C."/>
            <person name="O'Sullivan O."/>
            <person name="Ritari J."/>
            <person name="Douillard F.P."/>
            <person name="Paul Ross R."/>
            <person name="Yang R."/>
            <person name="Briner A.E."/>
            <person name="Felis G.E."/>
            <person name="de Vos W.M."/>
            <person name="Barrangou R."/>
            <person name="Klaenhammer T.R."/>
            <person name="Caufield P.W."/>
            <person name="Cui Y."/>
            <person name="Zhang H."/>
            <person name="O'Toole P.W."/>
        </authorList>
    </citation>
    <scope>NUCLEOTIDE SEQUENCE [LARGE SCALE GENOMIC DNA]</scope>
    <source>
        <strain evidence="10 11">DSM 23037</strain>
    </source>
</reference>
<evidence type="ECO:0000256" key="6">
    <source>
        <dbReference type="ARBA" id="ARBA00023295"/>
    </source>
</evidence>
<accession>A0A0R2DKX5</accession>
<evidence type="ECO:0000256" key="8">
    <source>
        <dbReference type="RuleBase" id="RU365015"/>
    </source>
</evidence>
<comment type="similarity">
    <text evidence="2 8">Belongs to the glycosyl hydrolase 32 family.</text>
</comment>
<dbReference type="EC" id="3.2.1.26" evidence="3 8"/>
<dbReference type="InterPro" id="IPR006232">
    <property type="entry name" value="Suc6P_hydrolase"/>
</dbReference>
<comment type="subcellular location">
    <subcellularLocation>
        <location evidence="8">Cytoplasm</location>
    </subcellularLocation>
</comment>
<name>A0A0R2DKX5_9LACO</name>
<dbReference type="PANTHER" id="PTHR43101:SF1">
    <property type="entry name" value="BETA-FRUCTOSIDASE"/>
    <property type="match status" value="1"/>
</dbReference>
<evidence type="ECO:0000256" key="7">
    <source>
        <dbReference type="ARBA" id="ARBA00033367"/>
    </source>
</evidence>
<dbReference type="InterPro" id="IPR018053">
    <property type="entry name" value="Glyco_hydro_32_AS"/>
</dbReference>
<evidence type="ECO:0000259" key="9">
    <source>
        <dbReference type="Pfam" id="PF00251"/>
    </source>
</evidence>
<dbReference type="GO" id="GO:0005985">
    <property type="term" value="P:sucrose metabolic process"/>
    <property type="evidence" value="ECO:0007669"/>
    <property type="project" value="UniProtKB-UniPathway"/>
</dbReference>
<dbReference type="SMART" id="SM00640">
    <property type="entry name" value="Glyco_32"/>
    <property type="match status" value="1"/>
</dbReference>
<dbReference type="Pfam" id="PF00251">
    <property type="entry name" value="Glyco_hydro_32N"/>
    <property type="match status" value="1"/>
</dbReference>
<evidence type="ECO:0000256" key="2">
    <source>
        <dbReference type="ARBA" id="ARBA00009902"/>
    </source>
</evidence>
<proteinExistence type="inferred from homology"/>
<evidence type="ECO:0000256" key="3">
    <source>
        <dbReference type="ARBA" id="ARBA00012758"/>
    </source>
</evidence>
<protein>
    <recommendedName>
        <fullName evidence="4 8">Sucrose-6-phosphate hydrolase</fullName>
        <ecNumber evidence="3 8">3.2.1.26</ecNumber>
    </recommendedName>
    <alternativeName>
        <fullName evidence="7 8">Invertase</fullName>
    </alternativeName>
</protein>
<comment type="caution">
    <text evidence="10">The sequence shown here is derived from an EMBL/GenBank/DDBJ whole genome shotgun (WGS) entry which is preliminary data.</text>
</comment>
<comment type="function">
    <text evidence="8">Enables the bacterium to metabolize sucrose as a sole carbon source.</text>
</comment>
<comment type="catalytic activity">
    <reaction evidence="8">
        <text>Hydrolysis of terminal non-reducing beta-D-fructofuranoside residues in beta-D-fructofuranosides.</text>
        <dbReference type="EC" id="3.2.1.26"/>
    </reaction>
</comment>
<feature type="domain" description="Glycosyl hydrolase family 32 N-terminal" evidence="9">
    <location>
        <begin position="16"/>
        <end position="323"/>
    </location>
</feature>
<evidence type="ECO:0000256" key="4">
    <source>
        <dbReference type="ARBA" id="ARBA00019623"/>
    </source>
</evidence>
<dbReference type="InterPro" id="IPR001362">
    <property type="entry name" value="Glyco_hydro_32"/>
</dbReference>
<dbReference type="InterPro" id="IPR023296">
    <property type="entry name" value="Glyco_hydro_beta-prop_sf"/>
</dbReference>